<proteinExistence type="predicted"/>
<reference evidence="3" key="1">
    <citation type="submission" date="2021-02" db="EMBL/GenBank/DDBJ databases">
        <title>Salinimicrobium sp. nov. isolated from seawater in Tongyeong, Republic of Korea.</title>
        <authorList>
            <person name="Lee S.-J."/>
        </authorList>
    </citation>
    <scope>NUCLEOTIDE SEQUENCE</scope>
    <source>
        <strain evidence="3">HN-2-9-2</strain>
    </source>
</reference>
<dbReference type="PANTHER" id="PTHR45947">
    <property type="entry name" value="SULFOQUINOVOSYL TRANSFERASE SQD2"/>
    <property type="match status" value="1"/>
</dbReference>
<evidence type="ECO:0000313" key="3">
    <source>
        <dbReference type="EMBL" id="UZH55651.1"/>
    </source>
</evidence>
<dbReference type="PANTHER" id="PTHR45947:SF3">
    <property type="entry name" value="SULFOQUINOVOSYL TRANSFERASE SQD2"/>
    <property type="match status" value="1"/>
</dbReference>
<dbReference type="InterPro" id="IPR028098">
    <property type="entry name" value="Glyco_trans_4-like_N"/>
</dbReference>
<evidence type="ECO:0000259" key="2">
    <source>
        <dbReference type="Pfam" id="PF13439"/>
    </source>
</evidence>
<evidence type="ECO:0000313" key="4">
    <source>
        <dbReference type="Proteomes" id="UP001163981"/>
    </source>
</evidence>
<dbReference type="CDD" id="cd03801">
    <property type="entry name" value="GT4_PimA-like"/>
    <property type="match status" value="1"/>
</dbReference>
<feature type="domain" description="Glycosyl transferase family 1" evidence="1">
    <location>
        <begin position="187"/>
        <end position="355"/>
    </location>
</feature>
<dbReference type="EMBL" id="CP069620">
    <property type="protein sequence ID" value="UZH55651.1"/>
    <property type="molecule type" value="Genomic_DNA"/>
</dbReference>
<organism evidence="3 4">
    <name type="scientific">Salinimicrobium tongyeongense</name>
    <dbReference type="NCBI Taxonomy" id="2809707"/>
    <lineage>
        <taxon>Bacteria</taxon>
        <taxon>Pseudomonadati</taxon>
        <taxon>Bacteroidota</taxon>
        <taxon>Flavobacteriia</taxon>
        <taxon>Flavobacteriales</taxon>
        <taxon>Flavobacteriaceae</taxon>
        <taxon>Salinimicrobium</taxon>
    </lineage>
</organism>
<dbReference type="Gene3D" id="3.40.50.2000">
    <property type="entry name" value="Glycogen Phosphorylase B"/>
    <property type="match status" value="2"/>
</dbReference>
<dbReference type="SUPFAM" id="SSF53756">
    <property type="entry name" value="UDP-Glycosyltransferase/glycogen phosphorylase"/>
    <property type="match status" value="1"/>
</dbReference>
<dbReference type="RefSeq" id="WP_265164042.1">
    <property type="nucleotide sequence ID" value="NZ_CP069620.1"/>
</dbReference>
<feature type="domain" description="Glycosyltransferase subfamily 4-like N-terminal" evidence="2">
    <location>
        <begin position="20"/>
        <end position="182"/>
    </location>
</feature>
<gene>
    <name evidence="3" type="ORF">JRG66_01795</name>
</gene>
<dbReference type="InterPro" id="IPR001296">
    <property type="entry name" value="Glyco_trans_1"/>
</dbReference>
<dbReference type="Pfam" id="PF13439">
    <property type="entry name" value="Glyco_transf_4"/>
    <property type="match status" value="1"/>
</dbReference>
<evidence type="ECO:0000259" key="1">
    <source>
        <dbReference type="Pfam" id="PF00534"/>
    </source>
</evidence>
<sequence length="380" mass="43489">MHIAFLTPEYPHPRTGPAAGLGTSIKNMATALADKGVKISVFIFDQQEDDIFTENGIRFHFIKHRSFKILGWYLHRKFLQNYLNKRIAVDKIDAIEAPDWTGITAFMKLRCPLVIRMNGSDAYFCKLENRKQKQKNFWFEKLALQGADRILSVSNFTAEETRKIFQLKKKIKTIPNSIDVKRFLPQQEKEEKEVILYFGSLIRKKGVLELPDIFNRIVEQMPAAKFRLAGKDVRDIKTGWSTRELMEEQFSPVAAKKVEWLGNLPYDNILEEIAKAQVVVLPSFAEALPMTWIEAMAMEKALVTSDIGWAKEVMIDGETGYTVDPNDHNLYADKVLEILNNPGLAKQVGKAARERVLEKFSTEAVVEENIAFYEGVVRKT</sequence>
<keyword evidence="4" id="KW-1185">Reference proteome</keyword>
<dbReference type="InterPro" id="IPR050194">
    <property type="entry name" value="Glycosyltransferase_grp1"/>
</dbReference>
<accession>A0ABY6NSV4</accession>
<dbReference type="Proteomes" id="UP001163981">
    <property type="component" value="Chromosome"/>
</dbReference>
<protein>
    <submittedName>
        <fullName evidence="3">Glycosyltransferase family 4 protein</fullName>
    </submittedName>
</protein>
<name>A0ABY6NSV4_9FLAO</name>
<dbReference type="Pfam" id="PF00534">
    <property type="entry name" value="Glycos_transf_1"/>
    <property type="match status" value="1"/>
</dbReference>